<evidence type="ECO:0000313" key="1">
    <source>
        <dbReference type="EMBL" id="KAJ5727362.1"/>
    </source>
</evidence>
<reference evidence="1" key="1">
    <citation type="journal article" date="2023" name="IMA Fungus">
        <title>Comparative genomic study of the Penicillium genus elucidates a diverse pangenome and 15 lateral gene transfer events.</title>
        <authorList>
            <person name="Petersen C."/>
            <person name="Sorensen T."/>
            <person name="Nielsen M.R."/>
            <person name="Sondergaard T.E."/>
            <person name="Sorensen J.L."/>
            <person name="Fitzpatrick D.A."/>
            <person name="Frisvad J.C."/>
            <person name="Nielsen K.L."/>
        </authorList>
    </citation>
    <scope>NUCLEOTIDE SEQUENCE</scope>
    <source>
        <strain evidence="1">IBT 17514</strain>
    </source>
</reference>
<dbReference type="Proteomes" id="UP001215712">
    <property type="component" value="Unassembled WGS sequence"/>
</dbReference>
<accession>A0AAD6MWL4</accession>
<gene>
    <name evidence="1" type="ORF">N7493_005182</name>
</gene>
<organism evidence="1 2">
    <name type="scientific">Penicillium malachiteum</name>
    <dbReference type="NCBI Taxonomy" id="1324776"/>
    <lineage>
        <taxon>Eukaryota</taxon>
        <taxon>Fungi</taxon>
        <taxon>Dikarya</taxon>
        <taxon>Ascomycota</taxon>
        <taxon>Pezizomycotina</taxon>
        <taxon>Eurotiomycetes</taxon>
        <taxon>Eurotiomycetidae</taxon>
        <taxon>Eurotiales</taxon>
        <taxon>Aspergillaceae</taxon>
        <taxon>Penicillium</taxon>
    </lineage>
</organism>
<keyword evidence="2" id="KW-1185">Reference proteome</keyword>
<name>A0AAD6MWL4_9EURO</name>
<evidence type="ECO:0000313" key="2">
    <source>
        <dbReference type="Proteomes" id="UP001215712"/>
    </source>
</evidence>
<reference evidence="1" key="2">
    <citation type="submission" date="2023-01" db="EMBL/GenBank/DDBJ databases">
        <authorList>
            <person name="Petersen C."/>
        </authorList>
    </citation>
    <scope>NUCLEOTIDE SEQUENCE</scope>
    <source>
        <strain evidence="1">IBT 17514</strain>
    </source>
</reference>
<dbReference type="EMBL" id="JAQJAN010000006">
    <property type="protein sequence ID" value="KAJ5727362.1"/>
    <property type="molecule type" value="Genomic_DNA"/>
</dbReference>
<sequence length="263" mass="30150">MANLPSRYEIRVLGSEHEEWARAICLYTNLFHSPFWPVIYPENRTKRLYESFQAGKYLIQHQIDSGYSLGIFDKEYQFKRPESVANGGKLYWDINDESATENELEDQMDFPLVSIAMAYDGINELDMAQIHPLVDTLPLFGKVYQVIGDLDKRDPASWKATGPKQVLMRNATNTMKAYSGQRLMRQLADEMMQRAAAQGFRGIQIESANPAVFKVWSEPTSFKGTVVAQFHTWTFEEKDESGETVNPFRPANLDLARIFVDLC</sequence>
<dbReference type="AlphaFoldDB" id="A0AAD6MWL4"/>
<comment type="caution">
    <text evidence="1">The sequence shown here is derived from an EMBL/GenBank/DDBJ whole genome shotgun (WGS) entry which is preliminary data.</text>
</comment>
<proteinExistence type="predicted"/>
<protein>
    <submittedName>
        <fullName evidence="1">Uncharacterized protein</fullName>
    </submittedName>
</protein>